<organism evidence="5 6">
    <name type="scientific">Sphingobium ummariense RL-3</name>
    <dbReference type="NCBI Taxonomy" id="1346791"/>
    <lineage>
        <taxon>Bacteria</taxon>
        <taxon>Pseudomonadati</taxon>
        <taxon>Pseudomonadota</taxon>
        <taxon>Alphaproteobacteria</taxon>
        <taxon>Sphingomonadales</taxon>
        <taxon>Sphingomonadaceae</taxon>
        <taxon>Sphingobium</taxon>
    </lineage>
</organism>
<dbReference type="GO" id="GO:0043565">
    <property type="term" value="F:sequence-specific DNA binding"/>
    <property type="evidence" value="ECO:0007669"/>
    <property type="project" value="InterPro"/>
</dbReference>
<dbReference type="SUPFAM" id="SSF54909">
    <property type="entry name" value="Dimeric alpha+beta barrel"/>
    <property type="match status" value="1"/>
</dbReference>
<evidence type="ECO:0000256" key="3">
    <source>
        <dbReference type="ARBA" id="ARBA00023163"/>
    </source>
</evidence>
<keyword evidence="1" id="KW-0805">Transcription regulation</keyword>
<dbReference type="InterPro" id="IPR019885">
    <property type="entry name" value="Tscrpt_reg_HTH_AsnC-type_CS"/>
</dbReference>
<dbReference type="SUPFAM" id="SSF46785">
    <property type="entry name" value="Winged helix' DNA-binding domain"/>
    <property type="match status" value="1"/>
</dbReference>
<dbReference type="GO" id="GO:0043200">
    <property type="term" value="P:response to amino acid"/>
    <property type="evidence" value="ECO:0007669"/>
    <property type="project" value="TreeGrafter"/>
</dbReference>
<dbReference type="InterPro" id="IPR019887">
    <property type="entry name" value="Tscrpt_reg_AsnC/Lrp_C"/>
</dbReference>
<evidence type="ECO:0000313" key="6">
    <source>
        <dbReference type="Proteomes" id="UP000015523"/>
    </source>
</evidence>
<dbReference type="InterPro" id="IPR000485">
    <property type="entry name" value="AsnC-type_HTH_dom"/>
</dbReference>
<feature type="domain" description="HTH asnC-type" evidence="4">
    <location>
        <begin position="1"/>
        <end position="62"/>
    </location>
</feature>
<evidence type="ECO:0000313" key="5">
    <source>
        <dbReference type="EMBL" id="EQB30455.1"/>
    </source>
</evidence>
<gene>
    <name evidence="5" type="ORF">M529_19070</name>
</gene>
<dbReference type="OrthoDB" id="9812082at2"/>
<dbReference type="SMART" id="SM00344">
    <property type="entry name" value="HTH_ASNC"/>
    <property type="match status" value="1"/>
</dbReference>
<dbReference type="STRING" id="1346791.M529_19070"/>
<comment type="caution">
    <text evidence="5">The sequence shown here is derived from an EMBL/GenBank/DDBJ whole genome shotgun (WGS) entry which is preliminary data.</text>
</comment>
<reference evidence="5 6" key="1">
    <citation type="journal article" date="2013" name="Genome Announc.">
        <title>Draft Genome Sequence of Sphingobium ummariense Strain RL-3, a Hexachlorocyclohexane-Degrading Bacterium.</title>
        <authorList>
            <person name="Kohli P."/>
            <person name="Dua A."/>
            <person name="Sangwan N."/>
            <person name="Oldach P."/>
            <person name="Khurana J.P."/>
            <person name="Lal R."/>
        </authorList>
    </citation>
    <scope>NUCLEOTIDE SEQUENCE [LARGE SCALE GENOMIC DNA]</scope>
    <source>
        <strain evidence="5 6">RL-3</strain>
    </source>
</reference>
<dbReference type="Pfam" id="PF01037">
    <property type="entry name" value="AsnC_trans_reg"/>
    <property type="match status" value="1"/>
</dbReference>
<sequence>MDRFDIALLEALQTDSQRSMAELGEQVGLSSSACHRRIRALEESGHVEGYSARLNPAVLGLALQAFVEISLTSQSREAMERFEQAVADFPEILECHLMAGQADYLLRVAATDLKGFDAIHRDCLARLPGVSAIRTSFAIRCIRDWRGYRLRGISAPA</sequence>
<keyword evidence="2" id="KW-0238">DNA-binding</keyword>
<dbReference type="AlphaFoldDB" id="T0INN4"/>
<dbReference type="PATRIC" id="fig|1346791.3.peg.3681"/>
<evidence type="ECO:0000256" key="1">
    <source>
        <dbReference type="ARBA" id="ARBA00023015"/>
    </source>
</evidence>
<dbReference type="PANTHER" id="PTHR30154">
    <property type="entry name" value="LEUCINE-RESPONSIVE REGULATORY PROTEIN"/>
    <property type="match status" value="1"/>
</dbReference>
<dbReference type="PROSITE" id="PS00519">
    <property type="entry name" value="HTH_ASNC_1"/>
    <property type="match status" value="1"/>
</dbReference>
<protein>
    <submittedName>
        <fullName evidence="5">AsnC family transcriptional regulator</fullName>
    </submittedName>
</protein>
<accession>T0INN4</accession>
<name>T0INN4_9SPHN</name>
<dbReference type="RefSeq" id="WP_021319415.1">
    <property type="nucleotide sequence ID" value="NZ_AUWY01000120.1"/>
</dbReference>
<dbReference type="InterPro" id="IPR011008">
    <property type="entry name" value="Dimeric_a/b-barrel"/>
</dbReference>
<proteinExistence type="predicted"/>
<keyword evidence="6" id="KW-1185">Reference proteome</keyword>
<dbReference type="InterPro" id="IPR036388">
    <property type="entry name" value="WH-like_DNA-bd_sf"/>
</dbReference>
<dbReference type="Gene3D" id="3.30.70.920">
    <property type="match status" value="1"/>
</dbReference>
<dbReference type="InterPro" id="IPR036390">
    <property type="entry name" value="WH_DNA-bd_sf"/>
</dbReference>
<keyword evidence="3" id="KW-0804">Transcription</keyword>
<evidence type="ECO:0000256" key="2">
    <source>
        <dbReference type="ARBA" id="ARBA00023125"/>
    </source>
</evidence>
<dbReference type="Gene3D" id="1.10.10.10">
    <property type="entry name" value="Winged helix-like DNA-binding domain superfamily/Winged helix DNA-binding domain"/>
    <property type="match status" value="1"/>
</dbReference>
<dbReference type="Pfam" id="PF13404">
    <property type="entry name" value="HTH_AsnC-type"/>
    <property type="match status" value="1"/>
</dbReference>
<dbReference type="GO" id="GO:0005829">
    <property type="term" value="C:cytosol"/>
    <property type="evidence" value="ECO:0007669"/>
    <property type="project" value="TreeGrafter"/>
</dbReference>
<dbReference type="PROSITE" id="PS50956">
    <property type="entry name" value="HTH_ASNC_2"/>
    <property type="match status" value="1"/>
</dbReference>
<dbReference type="eggNOG" id="COG1522">
    <property type="taxonomic scope" value="Bacteria"/>
</dbReference>
<dbReference type="InterPro" id="IPR019888">
    <property type="entry name" value="Tscrpt_reg_AsnC-like"/>
</dbReference>
<dbReference type="EMBL" id="AUWY01000120">
    <property type="protein sequence ID" value="EQB30455.1"/>
    <property type="molecule type" value="Genomic_DNA"/>
</dbReference>
<evidence type="ECO:0000259" key="4">
    <source>
        <dbReference type="PROSITE" id="PS50956"/>
    </source>
</evidence>
<dbReference type="PANTHER" id="PTHR30154:SF46">
    <property type="entry name" value="TRANSCRIPTIONAL REGULATORY PROTEIN"/>
    <property type="match status" value="1"/>
</dbReference>
<dbReference type="PRINTS" id="PR00033">
    <property type="entry name" value="HTHASNC"/>
</dbReference>
<dbReference type="Proteomes" id="UP000015523">
    <property type="component" value="Unassembled WGS sequence"/>
</dbReference>